<comment type="caution">
    <text evidence="2">The sequence shown here is derived from an EMBL/GenBank/DDBJ whole genome shotgun (WGS) entry which is preliminary data.</text>
</comment>
<dbReference type="PANTHER" id="PTHR31860">
    <property type="entry name" value="HEAT-INDUCIBLE TRANSCRIPTION REPRESSOR (DUF639)-RELATED"/>
    <property type="match status" value="1"/>
</dbReference>
<dbReference type="AlphaFoldDB" id="A0A7J0ES99"/>
<organism evidence="2 3">
    <name type="scientific">Actinidia rufa</name>
    <dbReference type="NCBI Taxonomy" id="165716"/>
    <lineage>
        <taxon>Eukaryota</taxon>
        <taxon>Viridiplantae</taxon>
        <taxon>Streptophyta</taxon>
        <taxon>Embryophyta</taxon>
        <taxon>Tracheophyta</taxon>
        <taxon>Spermatophyta</taxon>
        <taxon>Magnoliopsida</taxon>
        <taxon>eudicotyledons</taxon>
        <taxon>Gunneridae</taxon>
        <taxon>Pentapetalae</taxon>
        <taxon>asterids</taxon>
        <taxon>Ericales</taxon>
        <taxon>Actinidiaceae</taxon>
        <taxon>Actinidia</taxon>
    </lineage>
</organism>
<proteinExistence type="predicted"/>
<evidence type="ECO:0000313" key="2">
    <source>
        <dbReference type="EMBL" id="GFY89212.1"/>
    </source>
</evidence>
<evidence type="ECO:0000256" key="1">
    <source>
        <dbReference type="SAM" id="Phobius"/>
    </source>
</evidence>
<dbReference type="PANTHER" id="PTHR31860:SF3">
    <property type="entry name" value="PROTEIN, PUTATIVE (DUF639)-RELATED"/>
    <property type="match status" value="1"/>
</dbReference>
<protein>
    <submittedName>
        <fullName evidence="2">Chromosome-partitioning protein, putative</fullName>
    </submittedName>
</protein>
<dbReference type="InterPro" id="IPR006927">
    <property type="entry name" value="DUF639"/>
</dbReference>
<accession>A0A7J0ES99</accession>
<reference evidence="2 3" key="1">
    <citation type="submission" date="2019-07" db="EMBL/GenBank/DDBJ databases">
        <title>De Novo Assembly of kiwifruit Actinidia rufa.</title>
        <authorList>
            <person name="Sugita-Konishi S."/>
            <person name="Sato K."/>
            <person name="Mori E."/>
            <person name="Abe Y."/>
            <person name="Kisaki G."/>
            <person name="Hamano K."/>
            <person name="Suezawa K."/>
            <person name="Otani M."/>
            <person name="Fukuda T."/>
            <person name="Manabe T."/>
            <person name="Gomi K."/>
            <person name="Tabuchi M."/>
            <person name="Akimitsu K."/>
            <person name="Kataoka I."/>
        </authorList>
    </citation>
    <scope>NUCLEOTIDE SEQUENCE [LARGE SCALE GENOMIC DNA]</scope>
    <source>
        <strain evidence="3">cv. Fuchu</strain>
    </source>
</reference>
<dbReference type="Pfam" id="PF04842">
    <property type="entry name" value="DUF639"/>
    <property type="match status" value="1"/>
</dbReference>
<dbReference type="Proteomes" id="UP000585474">
    <property type="component" value="Unassembled WGS sequence"/>
</dbReference>
<feature type="transmembrane region" description="Helical" evidence="1">
    <location>
        <begin position="12"/>
        <end position="33"/>
    </location>
</feature>
<evidence type="ECO:0000313" key="3">
    <source>
        <dbReference type="Proteomes" id="UP000585474"/>
    </source>
</evidence>
<keyword evidence="1" id="KW-0812">Transmembrane</keyword>
<sequence>MLSCPSLRGPCLLLIFTIGSLSLHWNCGVTLVATCAREQTLSAGARPLQTPLTWRSDQGEQAKQRVICQSSQSENASDSYLFQWRGAAFYRWRRKSCVRRSWRNPWAAKYGRRSHGCRRRIRRIPYGGGTANVGVLEEMRSLTLILSTEGPDSREMFTSPMGEVVGQGDQTIRGAWANSSRITGGVGDMIPLSEVLTLVQLAVGCLLLTESLAISKNCLPAAIYIPDDVDDVGSRHVITKGAEGSKAALEEILQKSQYITTEVALVLLISSAILIIVPFKYILAFFLFDLFTRRLEFRREMVTKFTSLLKERWAIFPVAAALWSYYLTKAVGPGRQAKQEKSTTFENPNQVRVVIRDQNTAN</sequence>
<feature type="transmembrane region" description="Helical" evidence="1">
    <location>
        <begin position="263"/>
        <end position="291"/>
    </location>
</feature>
<keyword evidence="1" id="KW-0472">Membrane</keyword>
<name>A0A7J0ES99_9ERIC</name>
<keyword evidence="1" id="KW-1133">Transmembrane helix</keyword>
<dbReference type="EMBL" id="BJWL01000006">
    <property type="protein sequence ID" value="GFY89212.1"/>
    <property type="molecule type" value="Genomic_DNA"/>
</dbReference>
<keyword evidence="3" id="KW-1185">Reference proteome</keyword>
<gene>
    <name evidence="2" type="ORF">Acr_06g0011520</name>
</gene>